<feature type="non-terminal residue" evidence="3">
    <location>
        <position position="257"/>
    </location>
</feature>
<dbReference type="InterPro" id="IPR027980">
    <property type="entry name" value="RACo_C"/>
</dbReference>
<dbReference type="PANTHER" id="PTHR42895">
    <property type="entry name" value="IRON-SULFUR CLUSTER-BINDING PROTEIN-RELATED"/>
    <property type="match status" value="1"/>
</dbReference>
<evidence type="ECO:0008006" key="4">
    <source>
        <dbReference type="Google" id="ProtNLM"/>
    </source>
</evidence>
<dbReference type="EMBL" id="BARS01011695">
    <property type="protein sequence ID" value="GAF92746.1"/>
    <property type="molecule type" value="Genomic_DNA"/>
</dbReference>
<dbReference type="InterPro" id="IPR052911">
    <property type="entry name" value="Corrinoid_activation_enz"/>
</dbReference>
<dbReference type="Gene3D" id="3.30.420.480">
    <property type="entry name" value="Domain of unknown function (DUF4445)"/>
    <property type="match status" value="1"/>
</dbReference>
<evidence type="ECO:0000259" key="2">
    <source>
        <dbReference type="Pfam" id="PF17651"/>
    </source>
</evidence>
<dbReference type="PANTHER" id="PTHR42895:SF1">
    <property type="entry name" value="IRON-SULFUR CLUSTER PROTEIN"/>
    <property type="match status" value="1"/>
</dbReference>
<proteinExistence type="predicted"/>
<dbReference type="AlphaFoldDB" id="X0U038"/>
<feature type="domain" description="RACo-like middle region" evidence="2">
    <location>
        <begin position="3"/>
        <end position="59"/>
    </location>
</feature>
<sequence>MHTLGVIPFESSNPSAVTKKAVEIGLSANPNAPVYSPPLIGGHAGTDALADILACGMYRHEHVSMLIDIGTNGEVVVGNRDRMMTASCAAGGAYEGATTECGVGAIEGAIKNIWISDGSVGYETIGGKPPLGICGSGLIDLLAELLRHGIMSRKAKIGEPFHVTDSIRLTQQDIYQLITAKAGLRIDQDLLIQYYGTTLEEIEDIYLAGGFGNFINPENAVAIGLLPAAADKVVRIGNGALAGARQMLLSIGMRDTA</sequence>
<feature type="domain" description="RACo C-terminal" evidence="1">
    <location>
        <begin position="63"/>
        <end position="255"/>
    </location>
</feature>
<dbReference type="InterPro" id="IPR041414">
    <property type="entry name" value="Raco-like_middle"/>
</dbReference>
<gene>
    <name evidence="3" type="ORF">S01H1_21174</name>
</gene>
<comment type="caution">
    <text evidence="3">The sequence shown here is derived from an EMBL/GenBank/DDBJ whole genome shotgun (WGS) entry which is preliminary data.</text>
</comment>
<protein>
    <recommendedName>
        <fullName evidence="4">RACo C-terminal domain-containing protein</fullName>
    </recommendedName>
</protein>
<accession>X0U038</accession>
<dbReference type="Pfam" id="PF17651">
    <property type="entry name" value="Raco_middle"/>
    <property type="match status" value="1"/>
</dbReference>
<name>X0U038_9ZZZZ</name>
<dbReference type="Pfam" id="PF14574">
    <property type="entry name" value="RACo_C_ter"/>
    <property type="match status" value="1"/>
</dbReference>
<evidence type="ECO:0000313" key="3">
    <source>
        <dbReference type="EMBL" id="GAF92746.1"/>
    </source>
</evidence>
<reference evidence="3" key="1">
    <citation type="journal article" date="2014" name="Front. Microbiol.">
        <title>High frequency of phylogenetically diverse reductive dehalogenase-homologous genes in deep subseafloor sedimentary metagenomes.</title>
        <authorList>
            <person name="Kawai M."/>
            <person name="Futagami T."/>
            <person name="Toyoda A."/>
            <person name="Takaki Y."/>
            <person name="Nishi S."/>
            <person name="Hori S."/>
            <person name="Arai W."/>
            <person name="Tsubouchi T."/>
            <person name="Morono Y."/>
            <person name="Uchiyama I."/>
            <person name="Ito T."/>
            <person name="Fujiyama A."/>
            <person name="Inagaki F."/>
            <person name="Takami H."/>
        </authorList>
    </citation>
    <scope>NUCLEOTIDE SEQUENCE</scope>
    <source>
        <strain evidence="3">Expedition CK06-06</strain>
    </source>
</reference>
<organism evidence="3">
    <name type="scientific">marine sediment metagenome</name>
    <dbReference type="NCBI Taxonomy" id="412755"/>
    <lineage>
        <taxon>unclassified sequences</taxon>
        <taxon>metagenomes</taxon>
        <taxon>ecological metagenomes</taxon>
    </lineage>
</organism>
<evidence type="ECO:0000259" key="1">
    <source>
        <dbReference type="Pfam" id="PF14574"/>
    </source>
</evidence>
<dbReference type="InterPro" id="IPR042259">
    <property type="entry name" value="Raco-like_middle_sf"/>
</dbReference>